<name>A0A9W9QV50_PENBR</name>
<sequence>MDCLGVPIDHRLRRMDRGKKNSDHIQHLRSFGLSLEVDGSNYPICDLSFGLKMVRPALKGGALIVLERPHSKQEN</sequence>
<accession>A0A9W9QV50</accession>
<protein>
    <submittedName>
        <fullName evidence="1">Uncharacterized protein</fullName>
    </submittedName>
</protein>
<dbReference type="EMBL" id="JAPZBQ010000002">
    <property type="protein sequence ID" value="KAJ5346221.1"/>
    <property type="molecule type" value="Genomic_DNA"/>
</dbReference>
<dbReference type="Proteomes" id="UP001147695">
    <property type="component" value="Unassembled WGS sequence"/>
</dbReference>
<gene>
    <name evidence="1" type="ORF">N7452_004225</name>
</gene>
<evidence type="ECO:0000313" key="1">
    <source>
        <dbReference type="EMBL" id="KAJ5346221.1"/>
    </source>
</evidence>
<reference evidence="1" key="2">
    <citation type="journal article" date="2023" name="IMA Fungus">
        <title>Comparative genomic study of the Penicillium genus elucidates a diverse pangenome and 15 lateral gene transfer events.</title>
        <authorList>
            <person name="Petersen C."/>
            <person name="Sorensen T."/>
            <person name="Nielsen M.R."/>
            <person name="Sondergaard T.E."/>
            <person name="Sorensen J.L."/>
            <person name="Fitzpatrick D.A."/>
            <person name="Frisvad J.C."/>
            <person name="Nielsen K.L."/>
        </authorList>
    </citation>
    <scope>NUCLEOTIDE SEQUENCE</scope>
    <source>
        <strain evidence="1">IBT 35673</strain>
    </source>
</reference>
<comment type="caution">
    <text evidence="1">The sequence shown here is derived from an EMBL/GenBank/DDBJ whole genome shotgun (WGS) entry which is preliminary data.</text>
</comment>
<reference evidence="1" key="1">
    <citation type="submission" date="2022-12" db="EMBL/GenBank/DDBJ databases">
        <authorList>
            <person name="Petersen C."/>
        </authorList>
    </citation>
    <scope>NUCLEOTIDE SEQUENCE</scope>
    <source>
        <strain evidence="1">IBT 35673</strain>
    </source>
</reference>
<proteinExistence type="predicted"/>
<dbReference type="AlphaFoldDB" id="A0A9W9QV50"/>
<evidence type="ECO:0000313" key="2">
    <source>
        <dbReference type="Proteomes" id="UP001147695"/>
    </source>
</evidence>
<organism evidence="1 2">
    <name type="scientific">Penicillium brevicompactum</name>
    <dbReference type="NCBI Taxonomy" id="5074"/>
    <lineage>
        <taxon>Eukaryota</taxon>
        <taxon>Fungi</taxon>
        <taxon>Dikarya</taxon>
        <taxon>Ascomycota</taxon>
        <taxon>Pezizomycotina</taxon>
        <taxon>Eurotiomycetes</taxon>
        <taxon>Eurotiomycetidae</taxon>
        <taxon>Eurotiales</taxon>
        <taxon>Aspergillaceae</taxon>
        <taxon>Penicillium</taxon>
    </lineage>
</organism>